<evidence type="ECO:0000256" key="9">
    <source>
        <dbReference type="ARBA" id="ARBA00023316"/>
    </source>
</evidence>
<evidence type="ECO:0000256" key="2">
    <source>
        <dbReference type="ARBA" id="ARBA00006027"/>
    </source>
</evidence>
<organism evidence="14 15">
    <name type="scientific">Tagetes erecta</name>
    <name type="common">African marigold</name>
    <dbReference type="NCBI Taxonomy" id="13708"/>
    <lineage>
        <taxon>Eukaryota</taxon>
        <taxon>Viridiplantae</taxon>
        <taxon>Streptophyta</taxon>
        <taxon>Embryophyta</taxon>
        <taxon>Tracheophyta</taxon>
        <taxon>Spermatophyta</taxon>
        <taxon>Magnoliopsida</taxon>
        <taxon>eudicotyledons</taxon>
        <taxon>Gunneridae</taxon>
        <taxon>Pentapetalae</taxon>
        <taxon>asterids</taxon>
        <taxon>campanulids</taxon>
        <taxon>Asterales</taxon>
        <taxon>Asteraceae</taxon>
        <taxon>Asteroideae</taxon>
        <taxon>Heliantheae alliance</taxon>
        <taxon>Tageteae</taxon>
        <taxon>Tagetes</taxon>
    </lineage>
</organism>
<dbReference type="SUPFAM" id="SSF51126">
    <property type="entry name" value="Pectin lyase-like"/>
    <property type="match status" value="1"/>
</dbReference>
<dbReference type="EC" id="3.1.1.11" evidence="4 12"/>
<name>A0AAD8LG78_TARER</name>
<gene>
    <name evidence="14" type="ORF">QVD17_02729</name>
</gene>
<evidence type="ECO:0000259" key="13">
    <source>
        <dbReference type="SMART" id="SM00856"/>
    </source>
</evidence>
<sequence>MPLLLLVASLLLTSLNHGASDSNIVDSACINTLYPDICHSTVVSDINQNMIETKKDVIELTVNKTKDTIQANFNHISNLITSNTNLPKRAKMALHDCLDIEVDTLEQLDVVIHYLSEYPTKRPLQQYADDLKTIMSTTITNKETCLDGFSYHDDVAGKRLRNLIIKGQEHGAKMCSNVLAMIKNMTDTDIANNPELNNIPRRRLKGENDIMWPSWVSAGDRKLLWFGLVIPNVVVSKDGKGNYTTVAAAVEAAPTKSSKRFVIKITAGKYKENVLIPRNKHNIMFVGDGIGKTIITGSKNVAAKDGTTQNTATVAAMGERFLARDITFENTAGPSGEQAVALRVGSDLSAFYKCSMEGYQDTLYVHYNRQFFIKCVVTGTVDFIFGNAAVVFQFCDIMVRKPGRNQRNMVTAQGRTDINMDTGIVIQKCTIHAAPDLKPVQGNFSTYLGRPWKKFSRTVIMRSTISEVIKKEGWFPWDGDFALDTLYYREYQNSGPGSDTSKRVKWKGWGVMKNSTEARSFTVARFINGWGWLLFTGFPFWPGL</sequence>
<comment type="similarity">
    <text evidence="3">In the C-terminal section; belongs to the pectinesterase family.</text>
</comment>
<evidence type="ECO:0000256" key="7">
    <source>
        <dbReference type="ARBA" id="ARBA00023157"/>
    </source>
</evidence>
<dbReference type="InterPro" id="IPR033131">
    <property type="entry name" value="Pectinesterase_Asp_AS"/>
</dbReference>
<feature type="domain" description="Pectinesterase inhibitor" evidence="13">
    <location>
        <begin position="20"/>
        <end position="181"/>
    </location>
</feature>
<protein>
    <recommendedName>
        <fullName evidence="4 12">Pectinesterase</fullName>
        <ecNumber evidence="4 12">3.1.1.11</ecNumber>
    </recommendedName>
</protein>
<dbReference type="Gene3D" id="2.160.20.10">
    <property type="entry name" value="Single-stranded right-handed beta-helix, Pectin lyase-like"/>
    <property type="match status" value="1"/>
</dbReference>
<proteinExistence type="inferred from homology"/>
<dbReference type="GO" id="GO:0045490">
    <property type="term" value="P:pectin catabolic process"/>
    <property type="evidence" value="ECO:0007669"/>
    <property type="project" value="UniProtKB-UniRule"/>
</dbReference>
<dbReference type="NCBIfam" id="TIGR01614">
    <property type="entry name" value="PME_inhib"/>
    <property type="match status" value="1"/>
</dbReference>
<dbReference type="PANTHER" id="PTHR31707">
    <property type="entry name" value="PECTINESTERASE"/>
    <property type="match status" value="1"/>
</dbReference>
<evidence type="ECO:0000256" key="3">
    <source>
        <dbReference type="ARBA" id="ARBA00007786"/>
    </source>
</evidence>
<evidence type="ECO:0000256" key="1">
    <source>
        <dbReference type="ARBA" id="ARBA00005184"/>
    </source>
</evidence>
<feature type="chain" id="PRO_5041772642" description="Pectinesterase" evidence="12">
    <location>
        <begin position="19"/>
        <end position="544"/>
    </location>
</feature>
<keyword evidence="9" id="KW-0961">Cell wall biogenesis/degradation</keyword>
<comment type="catalytic activity">
    <reaction evidence="10 12">
        <text>[(1-&gt;4)-alpha-D-galacturonosyl methyl ester](n) + n H2O = [(1-&gt;4)-alpha-D-galacturonosyl](n) + n methanol + n H(+)</text>
        <dbReference type="Rhea" id="RHEA:22380"/>
        <dbReference type="Rhea" id="RHEA-COMP:14570"/>
        <dbReference type="Rhea" id="RHEA-COMP:14573"/>
        <dbReference type="ChEBI" id="CHEBI:15377"/>
        <dbReference type="ChEBI" id="CHEBI:15378"/>
        <dbReference type="ChEBI" id="CHEBI:17790"/>
        <dbReference type="ChEBI" id="CHEBI:140522"/>
        <dbReference type="ChEBI" id="CHEBI:140523"/>
        <dbReference type="EC" id="3.1.1.11"/>
    </reaction>
</comment>
<evidence type="ECO:0000256" key="6">
    <source>
        <dbReference type="ARBA" id="ARBA00023085"/>
    </source>
</evidence>
<comment type="caution">
    <text evidence="14">The sequence shown here is derived from an EMBL/GenBank/DDBJ whole genome shotgun (WGS) entry which is preliminary data.</text>
</comment>
<evidence type="ECO:0000256" key="8">
    <source>
        <dbReference type="ARBA" id="ARBA00023180"/>
    </source>
</evidence>
<dbReference type="SMART" id="SM00856">
    <property type="entry name" value="PMEI"/>
    <property type="match status" value="1"/>
</dbReference>
<dbReference type="PROSITE" id="PS00503">
    <property type="entry name" value="PECTINESTERASE_2"/>
    <property type="match status" value="1"/>
</dbReference>
<dbReference type="InterPro" id="IPR012334">
    <property type="entry name" value="Pectin_lyas_fold"/>
</dbReference>
<evidence type="ECO:0000256" key="5">
    <source>
        <dbReference type="ARBA" id="ARBA00022801"/>
    </source>
</evidence>
<dbReference type="GO" id="GO:0030599">
    <property type="term" value="F:pectinesterase activity"/>
    <property type="evidence" value="ECO:0007669"/>
    <property type="project" value="UniProtKB-UniRule"/>
</dbReference>
<evidence type="ECO:0000313" key="15">
    <source>
        <dbReference type="Proteomes" id="UP001229421"/>
    </source>
</evidence>
<accession>A0AAD8LG78</accession>
<dbReference type="InterPro" id="IPR000070">
    <property type="entry name" value="Pectinesterase_cat"/>
</dbReference>
<comment type="pathway">
    <text evidence="1 12">Glycan metabolism; pectin degradation; 2-dehydro-3-deoxy-D-gluconate from pectin: step 1/5.</text>
</comment>
<dbReference type="Proteomes" id="UP001229421">
    <property type="component" value="Unassembled WGS sequence"/>
</dbReference>
<dbReference type="InterPro" id="IPR035513">
    <property type="entry name" value="Invertase/methylesterase_inhib"/>
</dbReference>
<dbReference type="CDD" id="cd15798">
    <property type="entry name" value="PMEI-like_3"/>
    <property type="match status" value="1"/>
</dbReference>
<dbReference type="GO" id="GO:0004857">
    <property type="term" value="F:enzyme inhibitor activity"/>
    <property type="evidence" value="ECO:0007669"/>
    <property type="project" value="InterPro"/>
</dbReference>
<comment type="similarity">
    <text evidence="2">In the N-terminal section; belongs to the PMEI family.</text>
</comment>
<dbReference type="SUPFAM" id="SSF101148">
    <property type="entry name" value="Plant invertase/pectin methylesterase inhibitor"/>
    <property type="match status" value="1"/>
</dbReference>
<keyword evidence="7" id="KW-1015">Disulfide bond</keyword>
<dbReference type="AlphaFoldDB" id="A0AAD8LG78"/>
<evidence type="ECO:0000256" key="11">
    <source>
        <dbReference type="PROSITE-ProRule" id="PRU10040"/>
    </source>
</evidence>
<dbReference type="InterPro" id="IPR006501">
    <property type="entry name" value="Pectinesterase_inhib_dom"/>
</dbReference>
<keyword evidence="15" id="KW-1185">Reference proteome</keyword>
<dbReference type="FunFam" id="2.160.20.10:FF:000001">
    <property type="entry name" value="Pectinesterase"/>
    <property type="match status" value="1"/>
</dbReference>
<keyword evidence="5 12" id="KW-0378">Hydrolase</keyword>
<dbReference type="EMBL" id="JAUHHV010000001">
    <property type="protein sequence ID" value="KAK1436945.1"/>
    <property type="molecule type" value="Genomic_DNA"/>
</dbReference>
<evidence type="ECO:0000256" key="4">
    <source>
        <dbReference type="ARBA" id="ARBA00013229"/>
    </source>
</evidence>
<dbReference type="InterPro" id="IPR011050">
    <property type="entry name" value="Pectin_lyase_fold/virulence"/>
</dbReference>
<evidence type="ECO:0000313" key="14">
    <source>
        <dbReference type="EMBL" id="KAK1436945.1"/>
    </source>
</evidence>
<evidence type="ECO:0000256" key="12">
    <source>
        <dbReference type="RuleBase" id="RU000589"/>
    </source>
</evidence>
<keyword evidence="8" id="KW-0325">Glycoprotein</keyword>
<dbReference type="Pfam" id="PF04043">
    <property type="entry name" value="PMEI"/>
    <property type="match status" value="1"/>
</dbReference>
<keyword evidence="12" id="KW-0732">Signal</keyword>
<keyword evidence="6 12" id="KW-0063">Aspartyl esterase</keyword>
<feature type="signal peptide" evidence="12">
    <location>
        <begin position="1"/>
        <end position="18"/>
    </location>
</feature>
<dbReference type="Gene3D" id="1.20.140.40">
    <property type="entry name" value="Invertase/pectin methylesterase inhibitor family protein"/>
    <property type="match status" value="1"/>
</dbReference>
<dbReference type="Pfam" id="PF01095">
    <property type="entry name" value="Pectinesterase"/>
    <property type="match status" value="1"/>
</dbReference>
<feature type="active site" evidence="11">
    <location>
        <position position="382"/>
    </location>
</feature>
<evidence type="ECO:0000256" key="10">
    <source>
        <dbReference type="ARBA" id="ARBA00047928"/>
    </source>
</evidence>
<dbReference type="FunFam" id="1.20.140.40:FF:000010">
    <property type="entry name" value="Pectinesterase"/>
    <property type="match status" value="1"/>
</dbReference>
<reference evidence="14" key="1">
    <citation type="journal article" date="2023" name="bioRxiv">
        <title>Improved chromosome-level genome assembly for marigold (Tagetes erecta).</title>
        <authorList>
            <person name="Jiang F."/>
            <person name="Yuan L."/>
            <person name="Wang S."/>
            <person name="Wang H."/>
            <person name="Xu D."/>
            <person name="Wang A."/>
            <person name="Fan W."/>
        </authorList>
    </citation>
    <scope>NUCLEOTIDE SEQUENCE</scope>
    <source>
        <strain evidence="14">WSJ</strain>
        <tissue evidence="14">Leaf</tissue>
    </source>
</reference>
<dbReference type="GO" id="GO:0042545">
    <property type="term" value="P:cell wall modification"/>
    <property type="evidence" value="ECO:0007669"/>
    <property type="project" value="UniProtKB-UniRule"/>
</dbReference>